<dbReference type="PANTHER" id="PTHR11384:SF59">
    <property type="entry name" value="LYSOSOMAL COBALAMIN TRANSPORTER ABCD4"/>
    <property type="match status" value="1"/>
</dbReference>
<dbReference type="InterPro" id="IPR017871">
    <property type="entry name" value="ABC_transporter-like_CS"/>
</dbReference>
<name>A0A9Y2EVH4_9FIRM</name>
<evidence type="ECO:0000259" key="10">
    <source>
        <dbReference type="PROSITE" id="PS50929"/>
    </source>
</evidence>
<feature type="transmembrane region" description="Helical" evidence="8">
    <location>
        <begin position="26"/>
        <end position="45"/>
    </location>
</feature>
<evidence type="ECO:0000256" key="5">
    <source>
        <dbReference type="ARBA" id="ARBA00022840"/>
    </source>
</evidence>
<evidence type="ECO:0000256" key="8">
    <source>
        <dbReference type="SAM" id="Phobius"/>
    </source>
</evidence>
<dbReference type="SUPFAM" id="SSF52540">
    <property type="entry name" value="P-loop containing nucleoside triphosphate hydrolases"/>
    <property type="match status" value="1"/>
</dbReference>
<sequence length="573" mass="66274">MRRGVVLRSAWKMGRGYFFSESKKEAWLLLLIVISLNLFLVYITVELNIWQGNFYQVLQLKDHRGFLEAIAIYAGLAIILIVVKGAQTYFRLLLQINWRRWLTKEYLRRWLDRKSYYRLQFVHKDYADNPDQRISEDVDLFVSLTLRLSLDCLHDMITVISFVVILWNLSGLLVVAIFGYTFMIQGYMVWAAFIYAIFGTYFTVKFGKPLIQLDYDKQKYEADFRYSLIRVREYSESIALYGGELAEEKNCLAHFSYLVRNFRQIIQVRKQLTWLTTAYAHIAVVFAVAAASPRYFAGKIQLGQLFQITDAFYHVQNGLSFIIDSFTKVAHWRAVVNRLNGFLVSMEELDIKMISSSRGECKIGSDIHLSQVSIYKPDKIVLIKGLKLHLPKSKSLIVTGASGCGKSTLVKTLAGLWKNYDGNVSIPNPRESLFVPQKPYMPIDTLRNALFYPDIKRKITDEEIGSLLEKCCLPSFKNRLNEFGDWGKILSLGEQQRIAFVRILIHQPKWLFLDEATSALDEVNQEIMYGLVKKFLPDTAIISVGHRQSIMRYHQLCLNIEKDTSWSLKAVKI</sequence>
<evidence type="ECO:0000259" key="9">
    <source>
        <dbReference type="PROSITE" id="PS50893"/>
    </source>
</evidence>
<keyword evidence="6 8" id="KW-1133">Transmembrane helix</keyword>
<feature type="domain" description="ABC transporter" evidence="9">
    <location>
        <begin position="367"/>
        <end position="573"/>
    </location>
</feature>
<dbReference type="GO" id="GO:0005886">
    <property type="term" value="C:plasma membrane"/>
    <property type="evidence" value="ECO:0007669"/>
    <property type="project" value="UniProtKB-SubCell"/>
</dbReference>
<dbReference type="EMBL" id="CP120678">
    <property type="protein sequence ID" value="WIW71179.1"/>
    <property type="molecule type" value="Genomic_DNA"/>
</dbReference>
<gene>
    <name evidence="11" type="ORF">P3F81_02280</name>
</gene>
<dbReference type="PROSITE" id="PS00211">
    <property type="entry name" value="ABC_TRANSPORTER_1"/>
    <property type="match status" value="1"/>
</dbReference>
<dbReference type="Gene3D" id="3.40.50.300">
    <property type="entry name" value="P-loop containing nucleotide triphosphate hydrolases"/>
    <property type="match status" value="1"/>
</dbReference>
<dbReference type="InterPro" id="IPR036640">
    <property type="entry name" value="ABC1_TM_sf"/>
</dbReference>
<feature type="transmembrane region" description="Helical" evidence="8">
    <location>
        <begin position="187"/>
        <end position="204"/>
    </location>
</feature>
<evidence type="ECO:0000313" key="12">
    <source>
        <dbReference type="Proteomes" id="UP001243623"/>
    </source>
</evidence>
<keyword evidence="3 8" id="KW-0812">Transmembrane</keyword>
<evidence type="ECO:0000256" key="1">
    <source>
        <dbReference type="ARBA" id="ARBA00004651"/>
    </source>
</evidence>
<dbReference type="InterPro" id="IPR050835">
    <property type="entry name" value="ABC_transporter_sub-D"/>
</dbReference>
<dbReference type="InterPro" id="IPR027417">
    <property type="entry name" value="P-loop_NTPase"/>
</dbReference>
<keyword evidence="2" id="KW-0813">Transport</keyword>
<dbReference type="InterPro" id="IPR011527">
    <property type="entry name" value="ABC1_TM_dom"/>
</dbReference>
<keyword evidence="5 11" id="KW-0067">ATP-binding</keyword>
<dbReference type="PROSITE" id="PS50893">
    <property type="entry name" value="ABC_TRANSPORTER_2"/>
    <property type="match status" value="1"/>
</dbReference>
<feature type="transmembrane region" description="Helical" evidence="8">
    <location>
        <begin position="272"/>
        <end position="291"/>
    </location>
</feature>
<feature type="transmembrane region" description="Helical" evidence="8">
    <location>
        <begin position="65"/>
        <end position="83"/>
    </location>
</feature>
<dbReference type="PANTHER" id="PTHR11384">
    <property type="entry name" value="ATP-BINDING CASSETTE, SUB-FAMILY D MEMBER"/>
    <property type="match status" value="1"/>
</dbReference>
<dbReference type="CDD" id="cd03223">
    <property type="entry name" value="ABCD_peroxisomal_ALDP"/>
    <property type="match status" value="1"/>
</dbReference>
<protein>
    <submittedName>
        <fullName evidence="11">ABC transporter ATP-binding protein/permease</fullName>
    </submittedName>
</protein>
<organism evidence="11 12">
    <name type="scientific">Selenobaculum gibii</name>
    <dbReference type="NCBI Taxonomy" id="3054208"/>
    <lineage>
        <taxon>Bacteria</taxon>
        <taxon>Bacillati</taxon>
        <taxon>Bacillota</taxon>
        <taxon>Negativicutes</taxon>
        <taxon>Selenomonadales</taxon>
        <taxon>Selenomonadaceae</taxon>
        <taxon>Selenobaculum</taxon>
    </lineage>
</organism>
<dbReference type="RefSeq" id="WP_147666716.1">
    <property type="nucleotide sequence ID" value="NZ_CP120678.1"/>
</dbReference>
<evidence type="ECO:0000256" key="7">
    <source>
        <dbReference type="ARBA" id="ARBA00023136"/>
    </source>
</evidence>
<dbReference type="Gene3D" id="1.20.1560.10">
    <property type="entry name" value="ABC transporter type 1, transmembrane domain"/>
    <property type="match status" value="1"/>
</dbReference>
<dbReference type="InterPro" id="IPR003593">
    <property type="entry name" value="AAA+_ATPase"/>
</dbReference>
<dbReference type="SMART" id="SM00382">
    <property type="entry name" value="AAA"/>
    <property type="match status" value="1"/>
</dbReference>
<feature type="domain" description="ABC transmembrane type-1" evidence="10">
    <location>
        <begin position="31"/>
        <end position="331"/>
    </location>
</feature>
<dbReference type="InterPro" id="IPR003439">
    <property type="entry name" value="ABC_transporter-like_ATP-bd"/>
</dbReference>
<dbReference type="SUPFAM" id="SSF90123">
    <property type="entry name" value="ABC transporter transmembrane region"/>
    <property type="match status" value="1"/>
</dbReference>
<keyword evidence="7 8" id="KW-0472">Membrane</keyword>
<dbReference type="GO" id="GO:0016887">
    <property type="term" value="F:ATP hydrolysis activity"/>
    <property type="evidence" value="ECO:0007669"/>
    <property type="project" value="InterPro"/>
</dbReference>
<dbReference type="AlphaFoldDB" id="A0A9Y2EVH4"/>
<evidence type="ECO:0000313" key="11">
    <source>
        <dbReference type="EMBL" id="WIW71179.1"/>
    </source>
</evidence>
<dbReference type="PROSITE" id="PS50929">
    <property type="entry name" value="ABC_TM1F"/>
    <property type="match status" value="1"/>
</dbReference>
<evidence type="ECO:0000256" key="2">
    <source>
        <dbReference type="ARBA" id="ARBA00022448"/>
    </source>
</evidence>
<evidence type="ECO:0000256" key="4">
    <source>
        <dbReference type="ARBA" id="ARBA00022741"/>
    </source>
</evidence>
<evidence type="ECO:0000256" key="3">
    <source>
        <dbReference type="ARBA" id="ARBA00022692"/>
    </source>
</evidence>
<keyword evidence="12" id="KW-1185">Reference proteome</keyword>
<evidence type="ECO:0000256" key="6">
    <source>
        <dbReference type="ARBA" id="ARBA00022989"/>
    </source>
</evidence>
<dbReference type="GO" id="GO:0140359">
    <property type="term" value="F:ABC-type transporter activity"/>
    <property type="evidence" value="ECO:0007669"/>
    <property type="project" value="InterPro"/>
</dbReference>
<comment type="subcellular location">
    <subcellularLocation>
        <location evidence="1">Cell membrane</location>
        <topology evidence="1">Multi-pass membrane protein</topology>
    </subcellularLocation>
</comment>
<keyword evidence="4" id="KW-0547">Nucleotide-binding</keyword>
<dbReference type="GO" id="GO:0005524">
    <property type="term" value="F:ATP binding"/>
    <property type="evidence" value="ECO:0007669"/>
    <property type="project" value="UniProtKB-KW"/>
</dbReference>
<dbReference type="KEGG" id="sgbi:P3F81_02280"/>
<proteinExistence type="predicted"/>
<dbReference type="Pfam" id="PF06472">
    <property type="entry name" value="ABC_membrane_2"/>
    <property type="match status" value="1"/>
</dbReference>
<accession>A0A9Y2EVH4</accession>
<reference evidence="11" key="1">
    <citation type="submission" date="2023-03" db="EMBL/GenBank/DDBJ databases">
        <title>Selenobaculum gbiensis gen. nov. sp. nov., a new bacterium isolated from the gut microbiota of IBD patient.</title>
        <authorList>
            <person name="Yeo S."/>
            <person name="Park H."/>
            <person name="Huh C.S."/>
        </authorList>
    </citation>
    <scope>NUCLEOTIDE SEQUENCE</scope>
    <source>
        <strain evidence="11">ICN-92133</strain>
    </source>
</reference>
<feature type="transmembrane region" description="Helical" evidence="8">
    <location>
        <begin position="156"/>
        <end position="181"/>
    </location>
</feature>
<dbReference type="Pfam" id="PF00005">
    <property type="entry name" value="ABC_tran"/>
    <property type="match status" value="1"/>
</dbReference>
<dbReference type="Proteomes" id="UP001243623">
    <property type="component" value="Chromosome"/>
</dbReference>